<dbReference type="RefSeq" id="WP_138566065.1">
    <property type="nucleotide sequence ID" value="NZ_PNCM01000005.1"/>
</dbReference>
<gene>
    <name evidence="6" type="ORF">CWB73_01105</name>
</gene>
<evidence type="ECO:0000256" key="4">
    <source>
        <dbReference type="ARBA" id="ARBA00023136"/>
    </source>
</evidence>
<reference evidence="7" key="2">
    <citation type="submission" date="2019-06" db="EMBL/GenBank/DDBJ databases">
        <title>Co-occurence of chitin degradation, pigmentation and bioactivity in marine Pseudoalteromonas.</title>
        <authorList>
            <person name="Sonnenschein E.C."/>
            <person name="Bech P.K."/>
        </authorList>
    </citation>
    <scope>NUCLEOTIDE SEQUENCE [LARGE SCALE GENOMIC DNA]</scope>
    <source>
        <strain evidence="7">S1189</strain>
    </source>
</reference>
<evidence type="ECO:0000256" key="2">
    <source>
        <dbReference type="ARBA" id="ARBA00022692"/>
    </source>
</evidence>
<feature type="transmembrane region" description="Helical" evidence="5">
    <location>
        <begin position="213"/>
        <end position="237"/>
    </location>
</feature>
<feature type="transmembrane region" description="Helical" evidence="5">
    <location>
        <begin position="185"/>
        <end position="201"/>
    </location>
</feature>
<keyword evidence="2 5" id="KW-0812">Transmembrane</keyword>
<dbReference type="OrthoDB" id="9811701at2"/>
<evidence type="ECO:0000256" key="1">
    <source>
        <dbReference type="ARBA" id="ARBA00004141"/>
    </source>
</evidence>
<comment type="subcellular location">
    <subcellularLocation>
        <location evidence="1">Membrane</location>
        <topology evidence="1">Multi-pass membrane protein</topology>
    </subcellularLocation>
</comment>
<dbReference type="PANTHER" id="PTHR30249:SF0">
    <property type="entry name" value="PLASTIDAL GLYCOLATE_GLYCERATE TRANSLOCATOR 1, CHLOROPLASTIC"/>
    <property type="match status" value="1"/>
</dbReference>
<evidence type="ECO:0000256" key="5">
    <source>
        <dbReference type="SAM" id="Phobius"/>
    </source>
</evidence>
<proteinExistence type="predicted"/>
<protein>
    <recommendedName>
        <fullName evidence="8">LrgB family protein</fullName>
    </recommendedName>
</protein>
<name>A0A5S3YYE7_9GAMM</name>
<reference evidence="6 7" key="1">
    <citation type="submission" date="2017-12" db="EMBL/GenBank/DDBJ databases">
        <authorList>
            <person name="Paulsen S."/>
            <person name="Gram L.K."/>
        </authorList>
    </citation>
    <scope>NUCLEOTIDE SEQUENCE [LARGE SCALE GENOMIC DNA]</scope>
    <source>
        <strain evidence="6 7">S1189</strain>
    </source>
</reference>
<dbReference type="PANTHER" id="PTHR30249">
    <property type="entry name" value="PUTATIVE SEROTONIN TRANSPORTER"/>
    <property type="match status" value="1"/>
</dbReference>
<organism evidence="6 7">
    <name type="scientific">Pseudoalteromonas phenolica</name>
    <dbReference type="NCBI Taxonomy" id="161398"/>
    <lineage>
        <taxon>Bacteria</taxon>
        <taxon>Pseudomonadati</taxon>
        <taxon>Pseudomonadota</taxon>
        <taxon>Gammaproteobacteria</taxon>
        <taxon>Alteromonadales</taxon>
        <taxon>Pseudoalteromonadaceae</taxon>
        <taxon>Pseudoalteromonas</taxon>
    </lineage>
</organism>
<feature type="transmembrane region" description="Helical" evidence="5">
    <location>
        <begin position="37"/>
        <end position="59"/>
    </location>
</feature>
<evidence type="ECO:0000256" key="3">
    <source>
        <dbReference type="ARBA" id="ARBA00022989"/>
    </source>
</evidence>
<feature type="transmembrane region" description="Helical" evidence="5">
    <location>
        <begin position="6"/>
        <end position="25"/>
    </location>
</feature>
<feature type="transmembrane region" description="Helical" evidence="5">
    <location>
        <begin position="97"/>
        <end position="121"/>
    </location>
</feature>
<accession>A0A5S3YYE7</accession>
<dbReference type="GO" id="GO:0016020">
    <property type="term" value="C:membrane"/>
    <property type="evidence" value="ECO:0007669"/>
    <property type="project" value="UniProtKB-SubCell"/>
</dbReference>
<dbReference type="AlphaFoldDB" id="A0A5S3YYE7"/>
<feature type="transmembrane region" description="Helical" evidence="5">
    <location>
        <begin position="65"/>
        <end position="85"/>
    </location>
</feature>
<keyword evidence="4 5" id="KW-0472">Membrane</keyword>
<dbReference type="Pfam" id="PF04172">
    <property type="entry name" value="LrgB"/>
    <property type="match status" value="1"/>
</dbReference>
<evidence type="ECO:0000313" key="6">
    <source>
        <dbReference type="EMBL" id="TMP83777.1"/>
    </source>
</evidence>
<keyword evidence="3 5" id="KW-1133">Transmembrane helix</keyword>
<dbReference type="InterPro" id="IPR007300">
    <property type="entry name" value="CidB/LrgB"/>
</dbReference>
<feature type="transmembrane region" description="Helical" evidence="5">
    <location>
        <begin position="141"/>
        <end position="173"/>
    </location>
</feature>
<comment type="caution">
    <text evidence="6">The sequence shown here is derived from an EMBL/GenBank/DDBJ whole genome shotgun (WGS) entry which is preliminary data.</text>
</comment>
<evidence type="ECO:0000313" key="7">
    <source>
        <dbReference type="Proteomes" id="UP000307362"/>
    </source>
</evidence>
<dbReference type="EMBL" id="PNCM01000005">
    <property type="protein sequence ID" value="TMP83777.1"/>
    <property type="molecule type" value="Genomic_DNA"/>
</dbReference>
<dbReference type="Proteomes" id="UP000307362">
    <property type="component" value="Unassembled WGS sequence"/>
</dbReference>
<sequence length="239" mass="25453">MDKALLFSVFTSAITCLFIIVLFFAARKLNARFDSPLFNPLLVSILIISLLLILTGISYEDFASASLPIHLFLEIAVVALAYPLYTQFHDIKRSFGLLCVCSFIGVSSATGLAFLLCQLFSAPEALYNSLMALSVTTPITLIITDLLAGLPAIAAVMVILIGMFGAVFGLTLLSLFKVSDQRAKGIALGVVCHGVGTATAIEHHPQAGAFASASMTISALITALWVPILYAILISLFGY</sequence>
<evidence type="ECO:0008006" key="8">
    <source>
        <dbReference type="Google" id="ProtNLM"/>
    </source>
</evidence>